<evidence type="ECO:0000313" key="4">
    <source>
        <dbReference type="Proteomes" id="UP000289323"/>
    </source>
</evidence>
<feature type="region of interest" description="Disordered" evidence="1">
    <location>
        <begin position="295"/>
        <end position="319"/>
    </location>
</feature>
<evidence type="ECO:0000256" key="2">
    <source>
        <dbReference type="SAM" id="Phobius"/>
    </source>
</evidence>
<keyword evidence="2" id="KW-1133">Transmembrane helix</keyword>
<feature type="transmembrane region" description="Helical" evidence="2">
    <location>
        <begin position="178"/>
        <end position="199"/>
    </location>
</feature>
<reference evidence="3 4" key="1">
    <citation type="submission" date="2018-04" db="EMBL/GenBank/DDBJ databases">
        <authorList>
            <person name="Huttner S."/>
            <person name="Dainat J."/>
        </authorList>
    </citation>
    <scope>NUCLEOTIDE SEQUENCE [LARGE SCALE GENOMIC DNA]</scope>
</reference>
<keyword evidence="2" id="KW-0812">Transmembrane</keyword>
<dbReference type="Proteomes" id="UP000289323">
    <property type="component" value="Unassembled WGS sequence"/>
</dbReference>
<gene>
    <name evidence="3" type="ORF">TT172_LOCUS4259</name>
</gene>
<accession>A0A446BH61</accession>
<feature type="compositionally biased region" description="Gly residues" evidence="1">
    <location>
        <begin position="271"/>
        <end position="281"/>
    </location>
</feature>
<keyword evidence="2" id="KW-0472">Membrane</keyword>
<dbReference type="EMBL" id="OUUZ01000008">
    <property type="protein sequence ID" value="SPQ21840.1"/>
    <property type="molecule type" value="Genomic_DNA"/>
</dbReference>
<feature type="transmembrane region" description="Helical" evidence="2">
    <location>
        <begin position="109"/>
        <end position="127"/>
    </location>
</feature>
<feature type="transmembrane region" description="Helical" evidence="2">
    <location>
        <begin position="83"/>
        <end position="102"/>
    </location>
</feature>
<feature type="transmembrane region" description="Helical" evidence="2">
    <location>
        <begin position="42"/>
        <end position="63"/>
    </location>
</feature>
<evidence type="ECO:0000313" key="3">
    <source>
        <dbReference type="EMBL" id="SPQ21840.1"/>
    </source>
</evidence>
<proteinExistence type="predicted"/>
<sequence length="319" mass="34207">MGLFSDRDMRSSLRSATYKAVHKVDLRVMGAASGIALRGTQLFIRTIQFCCAAIVLAIFSYFLATLNIHNLPIGVWVRAVEGISGAAVLYTVLALLLLCCVAGHSFPSFVGTVFDVAFIAGFIYIAFENRGGASSCTGEVDTPYGRGNADTNVVDNGSGGLTTLPSLRQACKMETACLSVSIVAIFFFALSPFVSHALVRHRRKEKRFGPSPANNYTEGSGAAPKRFNFFGLGRKRTAATDAGPDPNALPKHTTPNDIRESYATEQTRVGSSGGGYGGLGDGTDKYESPWANRGNDIPLAHYPNASTGYRYENNGDVYR</sequence>
<organism evidence="3 4">
    <name type="scientific">Thermothielavioides terrestris</name>
    <dbReference type="NCBI Taxonomy" id="2587410"/>
    <lineage>
        <taxon>Eukaryota</taxon>
        <taxon>Fungi</taxon>
        <taxon>Dikarya</taxon>
        <taxon>Ascomycota</taxon>
        <taxon>Pezizomycotina</taxon>
        <taxon>Sordariomycetes</taxon>
        <taxon>Sordariomycetidae</taxon>
        <taxon>Sordariales</taxon>
        <taxon>Chaetomiaceae</taxon>
        <taxon>Thermothielavioides</taxon>
    </lineage>
</organism>
<name>A0A446BH61_9PEZI</name>
<dbReference type="AlphaFoldDB" id="A0A446BH61"/>
<evidence type="ECO:0000256" key="1">
    <source>
        <dbReference type="SAM" id="MobiDB-lite"/>
    </source>
</evidence>
<protein>
    <submittedName>
        <fullName evidence="3">E0f7fb28-6360-41b4-baf6-923e393109fc</fullName>
    </submittedName>
</protein>
<feature type="region of interest" description="Disordered" evidence="1">
    <location>
        <begin position="238"/>
        <end position="281"/>
    </location>
</feature>